<dbReference type="SUPFAM" id="SSF54171">
    <property type="entry name" value="DNA-binding domain"/>
    <property type="match status" value="1"/>
</dbReference>
<sequence length="217" mass="24690">MTFGVGINNAGYPIKDCLFFRTWKKKNMLKRCYSGSGASYHKAHPTYKGCSVSEEWLTFSVFREWMLEQDWHDKCLDKDLLLLGNKVYSPSTCCFISQRVNKFLSGEKTSGSGLPVGVSVDTKTGKYRAQIRNLEGVQTFLGLYTSVEQANRAYLTSKHHIACELSLSEDNPLVKHSLAHRYTPIGHAYACTSHDSVWLYTYTIDNTNTSRLHHQRC</sequence>
<protein>
    <recommendedName>
        <fullName evidence="3">AP2/ERF domain-containing protein</fullName>
    </recommendedName>
</protein>
<proteinExistence type="predicted"/>
<evidence type="ECO:0000313" key="2">
    <source>
        <dbReference type="Proteomes" id="UP000230876"/>
    </source>
</evidence>
<dbReference type="Proteomes" id="UP000230876">
    <property type="component" value="Segment"/>
</dbReference>
<name>A0A142IEB7_9CAUD</name>
<dbReference type="GO" id="GO:0003677">
    <property type="term" value="F:DNA binding"/>
    <property type="evidence" value="ECO:0007669"/>
    <property type="project" value="InterPro"/>
</dbReference>
<gene>
    <name evidence="1" type="ORF">vB_PsyM_KIL2_0172</name>
</gene>
<evidence type="ECO:0000313" key="1">
    <source>
        <dbReference type="EMBL" id="AMR57572.1"/>
    </source>
</evidence>
<organism evidence="1 2">
    <name type="scientific">Pseudomonas phage vB_PsyM_KIL2</name>
    <dbReference type="NCBI Taxonomy" id="1777066"/>
    <lineage>
        <taxon>Viruses</taxon>
        <taxon>Duplodnaviria</taxon>
        <taxon>Heunggongvirae</taxon>
        <taxon>Uroviricota</taxon>
        <taxon>Caudoviricetes</taxon>
        <taxon>Vandenendeviridae</taxon>
        <taxon>Gorskivirinae</taxon>
        <taxon>Flaumdravirus</taxon>
        <taxon>Flaumdravirus KIL4</taxon>
    </lineage>
</organism>
<evidence type="ECO:0008006" key="3">
    <source>
        <dbReference type="Google" id="ProtNLM"/>
    </source>
</evidence>
<dbReference type="EMBL" id="KU130127">
    <property type="protein sequence ID" value="AMR57572.1"/>
    <property type="molecule type" value="Genomic_DNA"/>
</dbReference>
<dbReference type="InterPro" id="IPR016177">
    <property type="entry name" value="DNA-bd_dom_sf"/>
</dbReference>
<accession>A0A142IEB7</accession>
<reference evidence="1 2" key="1">
    <citation type="journal article" date="2016" name="Front. Microbiol.">
        <title>Characterization of Novel Bacteriophages for Biocontrol of Bacterial Blight in Leek Caused by Pseudomonas syringae pv. porri.</title>
        <authorList>
            <person name="Rombouts S."/>
            <person name="Lavigne R."/>
        </authorList>
    </citation>
    <scope>NUCLEOTIDE SEQUENCE [LARGE SCALE GENOMIC DNA]</scope>
</reference>